<dbReference type="GO" id="GO:0008764">
    <property type="term" value="F:UDP-N-acetylmuramoylalanine-D-glutamate ligase activity"/>
    <property type="evidence" value="ECO:0007669"/>
    <property type="project" value="UniProtKB-UniRule"/>
</dbReference>
<dbReference type="RefSeq" id="WP_162370915.1">
    <property type="nucleotide sequence ID" value="NZ_JAAEEH010000030.1"/>
</dbReference>
<evidence type="ECO:0000256" key="5">
    <source>
        <dbReference type="ARBA" id="ARBA00022741"/>
    </source>
</evidence>
<dbReference type="GO" id="GO:0005737">
    <property type="term" value="C:cytoplasm"/>
    <property type="evidence" value="ECO:0007669"/>
    <property type="project" value="UniProtKB-SubCell"/>
</dbReference>
<evidence type="ECO:0000256" key="9">
    <source>
        <dbReference type="ARBA" id="ARBA00023316"/>
    </source>
</evidence>
<keyword evidence="4 10" id="KW-0436">Ligase</keyword>
<keyword evidence="7 10" id="KW-0133">Cell shape</keyword>
<dbReference type="SUPFAM" id="SSF53623">
    <property type="entry name" value="MurD-like peptide ligases, catalytic domain"/>
    <property type="match status" value="1"/>
</dbReference>
<evidence type="ECO:0000313" key="13">
    <source>
        <dbReference type="Proteomes" id="UP000461585"/>
    </source>
</evidence>
<dbReference type="Gene3D" id="3.40.50.720">
    <property type="entry name" value="NAD(P)-binding Rossmann-like Domain"/>
    <property type="match status" value="1"/>
</dbReference>
<dbReference type="PANTHER" id="PTHR43692">
    <property type="entry name" value="UDP-N-ACETYLMURAMOYLALANINE--D-GLUTAMATE LIGASE"/>
    <property type="match status" value="1"/>
</dbReference>
<protein>
    <recommendedName>
        <fullName evidence="10">UDP-N-acetylmuramoylalanine--D-glutamate ligase</fullName>
        <ecNumber evidence="10">6.3.2.9</ecNumber>
    </recommendedName>
    <alternativeName>
        <fullName evidence="10">D-glutamic acid-adding enzyme</fullName>
    </alternativeName>
    <alternativeName>
        <fullName evidence="10">UDP-N-acetylmuramoyl-L-alanyl-D-glutamate synthetase</fullName>
    </alternativeName>
</protein>
<evidence type="ECO:0000256" key="3">
    <source>
        <dbReference type="ARBA" id="ARBA00022490"/>
    </source>
</evidence>
<comment type="caution">
    <text evidence="12">The sequence shown here is derived from an EMBL/GenBank/DDBJ whole genome shotgun (WGS) entry which is preliminary data.</text>
</comment>
<dbReference type="GO" id="GO:0005524">
    <property type="term" value="F:ATP binding"/>
    <property type="evidence" value="ECO:0007669"/>
    <property type="project" value="UniProtKB-UniRule"/>
</dbReference>
<dbReference type="GO" id="GO:0009252">
    <property type="term" value="P:peptidoglycan biosynthetic process"/>
    <property type="evidence" value="ECO:0007669"/>
    <property type="project" value="UniProtKB-UniRule"/>
</dbReference>
<feature type="domain" description="Mur ligase central" evidence="11">
    <location>
        <begin position="121"/>
        <end position="306"/>
    </location>
</feature>
<dbReference type="SUPFAM" id="SSF53244">
    <property type="entry name" value="MurD-like peptide ligases, peptide-binding domain"/>
    <property type="match status" value="1"/>
</dbReference>
<comment type="pathway">
    <text evidence="2 10">Cell wall biogenesis; peptidoglycan biosynthesis.</text>
</comment>
<evidence type="ECO:0000256" key="2">
    <source>
        <dbReference type="ARBA" id="ARBA00004752"/>
    </source>
</evidence>
<evidence type="ECO:0000256" key="10">
    <source>
        <dbReference type="HAMAP-Rule" id="MF_00639"/>
    </source>
</evidence>
<name>A0A7X5KPJ0_9FIRM</name>
<dbReference type="AlphaFoldDB" id="A0A7X5KPJ0"/>
<proteinExistence type="inferred from homology"/>
<dbReference type="GO" id="GO:0071555">
    <property type="term" value="P:cell wall organization"/>
    <property type="evidence" value="ECO:0007669"/>
    <property type="project" value="UniProtKB-KW"/>
</dbReference>
<evidence type="ECO:0000256" key="8">
    <source>
        <dbReference type="ARBA" id="ARBA00022984"/>
    </source>
</evidence>
<feature type="binding site" evidence="10">
    <location>
        <begin position="123"/>
        <end position="129"/>
    </location>
    <ligand>
        <name>ATP</name>
        <dbReference type="ChEBI" id="CHEBI:30616"/>
    </ligand>
</feature>
<evidence type="ECO:0000259" key="11">
    <source>
        <dbReference type="Pfam" id="PF08245"/>
    </source>
</evidence>
<dbReference type="EC" id="6.3.2.9" evidence="10"/>
<dbReference type="HAMAP" id="MF_00639">
    <property type="entry name" value="MurD"/>
    <property type="match status" value="1"/>
</dbReference>
<dbReference type="GO" id="GO:0008360">
    <property type="term" value="P:regulation of cell shape"/>
    <property type="evidence" value="ECO:0007669"/>
    <property type="project" value="UniProtKB-KW"/>
</dbReference>
<dbReference type="PANTHER" id="PTHR43692:SF1">
    <property type="entry name" value="UDP-N-ACETYLMURAMOYLALANINE--D-GLUTAMATE LIGASE"/>
    <property type="match status" value="1"/>
</dbReference>
<dbReference type="InterPro" id="IPR013221">
    <property type="entry name" value="Mur_ligase_cen"/>
</dbReference>
<evidence type="ECO:0000256" key="1">
    <source>
        <dbReference type="ARBA" id="ARBA00004496"/>
    </source>
</evidence>
<evidence type="ECO:0000313" key="12">
    <source>
        <dbReference type="EMBL" id="NDL68192.1"/>
    </source>
</evidence>
<keyword evidence="13" id="KW-1185">Reference proteome</keyword>
<dbReference type="NCBIfam" id="TIGR01087">
    <property type="entry name" value="murD"/>
    <property type="match status" value="1"/>
</dbReference>
<dbReference type="InterPro" id="IPR005762">
    <property type="entry name" value="MurD"/>
</dbReference>
<organism evidence="12 13">
    <name type="scientific">Anaerotalea alkaliphila</name>
    <dbReference type="NCBI Taxonomy" id="2662126"/>
    <lineage>
        <taxon>Bacteria</taxon>
        <taxon>Bacillati</taxon>
        <taxon>Bacillota</taxon>
        <taxon>Clostridia</taxon>
        <taxon>Eubacteriales</taxon>
        <taxon>Anaerotalea</taxon>
    </lineage>
</organism>
<dbReference type="Gene3D" id="3.40.1190.10">
    <property type="entry name" value="Mur-like, catalytic domain"/>
    <property type="match status" value="1"/>
</dbReference>
<reference evidence="12 13" key="1">
    <citation type="submission" date="2020-01" db="EMBL/GenBank/DDBJ databases">
        <title>Anaeroalcalibacter tamaniensis gen. nov., sp. nov., moderately halophilic strictly anaerobic fermenter bacterium from mud volcano of Taman peninsula.</title>
        <authorList>
            <person name="Frolova A."/>
            <person name="Merkel A.Y."/>
            <person name="Slobodkin A.I."/>
        </authorList>
    </citation>
    <scope>NUCLEOTIDE SEQUENCE [LARGE SCALE GENOMIC DNA]</scope>
    <source>
        <strain evidence="12 13">F-3ap</strain>
    </source>
</reference>
<comment type="similarity">
    <text evidence="10">Belongs to the MurCDEF family.</text>
</comment>
<comment type="catalytic activity">
    <reaction evidence="10">
        <text>UDP-N-acetyl-alpha-D-muramoyl-L-alanine + D-glutamate + ATP = UDP-N-acetyl-alpha-D-muramoyl-L-alanyl-D-glutamate + ADP + phosphate + H(+)</text>
        <dbReference type="Rhea" id="RHEA:16429"/>
        <dbReference type="ChEBI" id="CHEBI:15378"/>
        <dbReference type="ChEBI" id="CHEBI:29986"/>
        <dbReference type="ChEBI" id="CHEBI:30616"/>
        <dbReference type="ChEBI" id="CHEBI:43474"/>
        <dbReference type="ChEBI" id="CHEBI:83898"/>
        <dbReference type="ChEBI" id="CHEBI:83900"/>
        <dbReference type="ChEBI" id="CHEBI:456216"/>
        <dbReference type="EC" id="6.3.2.9"/>
    </reaction>
</comment>
<keyword evidence="3 10" id="KW-0963">Cytoplasm</keyword>
<keyword evidence="5 10" id="KW-0547">Nucleotide-binding</keyword>
<dbReference type="GO" id="GO:0051301">
    <property type="term" value="P:cell division"/>
    <property type="evidence" value="ECO:0007669"/>
    <property type="project" value="UniProtKB-KW"/>
</dbReference>
<gene>
    <name evidence="10 12" type="primary">murD</name>
    <name evidence="12" type="ORF">GXN74_10610</name>
</gene>
<dbReference type="InterPro" id="IPR036615">
    <property type="entry name" value="Mur_ligase_C_dom_sf"/>
</dbReference>
<evidence type="ECO:0000256" key="6">
    <source>
        <dbReference type="ARBA" id="ARBA00022840"/>
    </source>
</evidence>
<accession>A0A7X5KPJ0</accession>
<keyword evidence="10" id="KW-0131">Cell cycle</keyword>
<dbReference type="InterPro" id="IPR036565">
    <property type="entry name" value="Mur-like_cat_sf"/>
</dbReference>
<comment type="subcellular location">
    <subcellularLocation>
        <location evidence="1 10">Cytoplasm</location>
    </subcellularLocation>
</comment>
<dbReference type="EMBL" id="JAAEEH010000030">
    <property type="protein sequence ID" value="NDL68192.1"/>
    <property type="molecule type" value="Genomic_DNA"/>
</dbReference>
<dbReference type="Gene3D" id="3.90.190.20">
    <property type="entry name" value="Mur ligase, C-terminal domain"/>
    <property type="match status" value="1"/>
</dbReference>
<dbReference type="Pfam" id="PF08245">
    <property type="entry name" value="Mur_ligase_M"/>
    <property type="match status" value="1"/>
</dbReference>
<sequence>MPTDRIRERVREKYQGKKIIILGFGREGRSTYAFLRKHLPEQTFHIMDRDPEQAAASLPPGEGHAVVVPAGDYLVFPEDADYIFKTPGIPGKLLDSHGAKGERTSQMDEFLRLLGEKVVGVTGTKGKSTTATLLHKTLQAYGFRTELAGNIGRPVLDLVEEAGSVDWFVAEMSSHQLEETRHSPAMAILLNVFEEHLDHYRSYGHYVGAKLNIARFQKEQDCLVYGCDSRTLKEHLEPLQPSLAGRMLAFGRRENNSLDADGVFLEKDGSIRLRLGGGERELFGEAPPSPLPGIHSLLNSLAVLAILQAMGLEDPEPFRKTLERFEGLEHRLELVGEYGGIRFYNDSISTIPQATLCAVEAIPGVETVLLGGMDRGVDYGVLEAFILERADLKWICLPETGHAIADRLLKLHPQAGDRIRKVGDLGEGVALAYGWTTAGKACLLSPAAASYNTFKDFTERGNFFKAKVRELGSKEPDSSGKEGSD</sequence>
<dbReference type="UniPathway" id="UPA00219"/>
<evidence type="ECO:0000256" key="7">
    <source>
        <dbReference type="ARBA" id="ARBA00022960"/>
    </source>
</evidence>
<keyword evidence="9 10" id="KW-0961">Cell wall biogenesis/degradation</keyword>
<dbReference type="Proteomes" id="UP000461585">
    <property type="component" value="Unassembled WGS sequence"/>
</dbReference>
<keyword evidence="8 10" id="KW-0573">Peptidoglycan synthesis</keyword>
<evidence type="ECO:0000256" key="4">
    <source>
        <dbReference type="ARBA" id="ARBA00022598"/>
    </source>
</evidence>
<keyword evidence="10" id="KW-0132">Cell division</keyword>
<comment type="function">
    <text evidence="10">Cell wall formation. Catalyzes the addition of glutamate to the nucleotide precursor UDP-N-acetylmuramoyl-L-alanine (UMA).</text>
</comment>
<keyword evidence="6 10" id="KW-0067">ATP-binding</keyword>